<keyword evidence="1" id="KW-0175">Coiled coil</keyword>
<dbReference type="AlphaFoldDB" id="A0A0N4XSZ1"/>
<feature type="coiled-coil region" evidence="1">
    <location>
        <begin position="75"/>
        <end position="142"/>
    </location>
</feature>
<proteinExistence type="predicted"/>
<evidence type="ECO:0000313" key="2">
    <source>
        <dbReference type="EMBL" id="VDL69246.1"/>
    </source>
</evidence>
<name>A0A0N4XSZ1_NIPBR</name>
<evidence type="ECO:0000313" key="4">
    <source>
        <dbReference type="WBParaSite" id="NBR_0000565601-mRNA-1"/>
    </source>
</evidence>
<dbReference type="WBParaSite" id="NBR_0000565601-mRNA-1">
    <property type="protein sequence ID" value="NBR_0000565601-mRNA-1"/>
    <property type="gene ID" value="NBR_0000565601"/>
</dbReference>
<keyword evidence="3" id="KW-1185">Reference proteome</keyword>
<organism evidence="4">
    <name type="scientific">Nippostrongylus brasiliensis</name>
    <name type="common">Rat hookworm</name>
    <dbReference type="NCBI Taxonomy" id="27835"/>
    <lineage>
        <taxon>Eukaryota</taxon>
        <taxon>Metazoa</taxon>
        <taxon>Ecdysozoa</taxon>
        <taxon>Nematoda</taxon>
        <taxon>Chromadorea</taxon>
        <taxon>Rhabditida</taxon>
        <taxon>Rhabditina</taxon>
        <taxon>Rhabditomorpha</taxon>
        <taxon>Strongyloidea</taxon>
        <taxon>Heligmosomidae</taxon>
        <taxon>Nippostrongylus</taxon>
    </lineage>
</organism>
<reference evidence="4" key="1">
    <citation type="submission" date="2017-02" db="UniProtKB">
        <authorList>
            <consortium name="WormBaseParasite"/>
        </authorList>
    </citation>
    <scope>IDENTIFICATION</scope>
</reference>
<accession>A0A0N4XSZ1</accession>
<dbReference type="Proteomes" id="UP000271162">
    <property type="component" value="Unassembled WGS sequence"/>
</dbReference>
<sequence>MPSGLLEMQQPLANHLINSWFRYDLRYLKFDLIVNSKTHTLTGSNCEDGIVQRTFDTLFDAVAEAESTKKADTIVSALRDEFRQLKTELAAAHKRAEDLEISKASELTVVEDKFRVRCSKSMEYTEEELQQLRKDNTDLAARITILLLEQTLSTGGGAVPDSNMDVDYTSSLGFDPVAIAAREIQ</sequence>
<protein>
    <submittedName>
        <fullName evidence="2 4">Uncharacterized protein</fullName>
    </submittedName>
</protein>
<reference evidence="2 3" key="2">
    <citation type="submission" date="2018-11" db="EMBL/GenBank/DDBJ databases">
        <authorList>
            <consortium name="Pathogen Informatics"/>
        </authorList>
    </citation>
    <scope>NUCLEOTIDE SEQUENCE [LARGE SCALE GENOMIC DNA]</scope>
</reference>
<evidence type="ECO:0000313" key="3">
    <source>
        <dbReference type="Proteomes" id="UP000271162"/>
    </source>
</evidence>
<dbReference type="EMBL" id="UYSL01019753">
    <property type="protein sequence ID" value="VDL69246.1"/>
    <property type="molecule type" value="Genomic_DNA"/>
</dbReference>
<gene>
    <name evidence="2" type="ORF">NBR_LOCUS5657</name>
</gene>
<evidence type="ECO:0000256" key="1">
    <source>
        <dbReference type="SAM" id="Coils"/>
    </source>
</evidence>